<dbReference type="PRINTS" id="PR00325">
    <property type="entry name" value="GERMIN"/>
</dbReference>
<protein>
    <recommendedName>
        <fullName evidence="11">Germin-like protein</fullName>
    </recommendedName>
</protein>
<keyword evidence="3 11" id="KW-0052">Apoplast</keyword>
<dbReference type="FunFam" id="2.60.120.10:FF:000005">
    <property type="entry name" value="Germin-like protein subfamily 1 member 8"/>
    <property type="match status" value="1"/>
</dbReference>
<evidence type="ECO:0000256" key="11">
    <source>
        <dbReference type="RuleBase" id="RU366015"/>
    </source>
</evidence>
<evidence type="ECO:0000256" key="8">
    <source>
        <dbReference type="PIRSR" id="PIRSR601929-1"/>
    </source>
</evidence>
<feature type="chain" id="PRO_5041767580" description="Germin-like protein" evidence="11">
    <location>
        <begin position="23"/>
        <end position="216"/>
    </location>
</feature>
<evidence type="ECO:0000256" key="1">
    <source>
        <dbReference type="ARBA" id="ARBA00004271"/>
    </source>
</evidence>
<evidence type="ECO:0000256" key="4">
    <source>
        <dbReference type="ARBA" id="ARBA00022525"/>
    </source>
</evidence>
<accession>A0AAD6EQF0</accession>
<dbReference type="GO" id="GO:0048046">
    <property type="term" value="C:apoplast"/>
    <property type="evidence" value="ECO:0007669"/>
    <property type="project" value="UniProtKB-SubCell"/>
</dbReference>
<comment type="similarity">
    <text evidence="2 11">Belongs to the germin family.</text>
</comment>
<feature type="domain" description="Cupin type-1" evidence="12">
    <location>
        <begin position="61"/>
        <end position="209"/>
    </location>
</feature>
<dbReference type="InterPro" id="IPR006045">
    <property type="entry name" value="Cupin_1"/>
</dbReference>
<feature type="binding site" evidence="8">
    <location>
        <position position="106"/>
    </location>
    <ligand>
        <name>oxalate</name>
        <dbReference type="ChEBI" id="CHEBI:30623"/>
    </ligand>
</feature>
<feature type="binding site" evidence="9">
    <location>
        <position position="109"/>
    </location>
    <ligand>
        <name>Mn(2+)</name>
        <dbReference type="ChEBI" id="CHEBI:29035"/>
    </ligand>
</feature>
<name>A0AAD6EQF0_9POAL</name>
<evidence type="ECO:0000256" key="2">
    <source>
        <dbReference type="ARBA" id="ARBA00007456"/>
    </source>
</evidence>
<evidence type="ECO:0000256" key="10">
    <source>
        <dbReference type="PIRSR" id="PIRSR601929-3"/>
    </source>
</evidence>
<dbReference type="InterPro" id="IPR001929">
    <property type="entry name" value="Germin"/>
</dbReference>
<evidence type="ECO:0000256" key="3">
    <source>
        <dbReference type="ARBA" id="ARBA00022523"/>
    </source>
</evidence>
<feature type="binding site" evidence="8">
    <location>
        <position position="116"/>
    </location>
    <ligand>
        <name>oxalate</name>
        <dbReference type="ChEBI" id="CHEBI:30623"/>
    </ligand>
</feature>
<sequence>MEAARIFLLIALFALSFSFSLGYDPSPLQDICVADKYSQVFVNGVACKNPNQATADDFYFPGLDNPGNTSNKLGSAVNLVNVEKLPGLNTLGISMARIDYAPYGLNPPHTHPRATEILVVLEGSLYVGFVTTDNKLFAKVLNKGDTFVFPIGMVHFQYNYGTTNAVAFAGLSSQNPGTIRVANALFGSKPPISDDVLTKTLMVDKKTVDYIQSQFQ</sequence>
<keyword evidence="5 8" id="KW-0479">Metal-binding</keyword>
<dbReference type="InterPro" id="IPR019780">
    <property type="entry name" value="Germin_Mn-BS"/>
</dbReference>
<feature type="binding site" evidence="9">
    <location>
        <position position="116"/>
    </location>
    <ligand>
        <name>Mn(2+)</name>
        <dbReference type="ChEBI" id="CHEBI:29035"/>
    </ligand>
</feature>
<evidence type="ECO:0000256" key="7">
    <source>
        <dbReference type="ARBA" id="ARBA00023211"/>
    </source>
</evidence>
<evidence type="ECO:0000313" key="14">
    <source>
        <dbReference type="Proteomes" id="UP001210211"/>
    </source>
</evidence>
<dbReference type="Proteomes" id="UP001210211">
    <property type="component" value="Unassembled WGS sequence"/>
</dbReference>
<comment type="subcellular location">
    <subcellularLocation>
        <location evidence="1 11">Secreted</location>
        <location evidence="1 11">Extracellular space</location>
        <location evidence="1 11">Apoplast</location>
    </subcellularLocation>
</comment>
<dbReference type="CDD" id="cd02241">
    <property type="entry name" value="cupin_OxOx"/>
    <property type="match status" value="1"/>
</dbReference>
<organism evidence="13 14">
    <name type="scientific">Rhynchospora tenuis</name>
    <dbReference type="NCBI Taxonomy" id="198213"/>
    <lineage>
        <taxon>Eukaryota</taxon>
        <taxon>Viridiplantae</taxon>
        <taxon>Streptophyta</taxon>
        <taxon>Embryophyta</taxon>
        <taxon>Tracheophyta</taxon>
        <taxon>Spermatophyta</taxon>
        <taxon>Magnoliopsida</taxon>
        <taxon>Liliopsida</taxon>
        <taxon>Poales</taxon>
        <taxon>Cyperaceae</taxon>
        <taxon>Cyperoideae</taxon>
        <taxon>Rhynchosporeae</taxon>
        <taxon>Rhynchospora</taxon>
    </lineage>
</organism>
<evidence type="ECO:0000256" key="9">
    <source>
        <dbReference type="PIRSR" id="PIRSR601929-2"/>
    </source>
</evidence>
<evidence type="ECO:0000259" key="12">
    <source>
        <dbReference type="SMART" id="SM00835"/>
    </source>
</evidence>
<keyword evidence="6 10" id="KW-1015">Disulfide bond</keyword>
<dbReference type="AlphaFoldDB" id="A0AAD6EQF0"/>
<gene>
    <name evidence="13" type="ORF">LUZ61_001052</name>
</gene>
<feature type="binding site" evidence="9">
    <location>
        <position position="155"/>
    </location>
    <ligand>
        <name>Mn(2+)</name>
        <dbReference type="ChEBI" id="CHEBI:29035"/>
    </ligand>
</feature>
<proteinExistence type="inferred from homology"/>
<dbReference type="EMBL" id="JAMRDG010000001">
    <property type="protein sequence ID" value="KAJ3697347.1"/>
    <property type="molecule type" value="Genomic_DNA"/>
</dbReference>
<feature type="binding site" evidence="8">
    <location>
        <position position="111"/>
    </location>
    <ligand>
        <name>oxalate</name>
        <dbReference type="ChEBI" id="CHEBI:30623"/>
    </ligand>
</feature>
<evidence type="ECO:0000256" key="5">
    <source>
        <dbReference type="ARBA" id="ARBA00022723"/>
    </source>
</evidence>
<feature type="binding site" evidence="9">
    <location>
        <position position="111"/>
    </location>
    <ligand>
        <name>Mn(2+)</name>
        <dbReference type="ChEBI" id="CHEBI:29035"/>
    </ligand>
</feature>
<dbReference type="InterPro" id="IPR011051">
    <property type="entry name" value="RmlC_Cupin_sf"/>
</dbReference>
<comment type="caution">
    <text evidence="13">The sequence shown here is derived from an EMBL/GenBank/DDBJ whole genome shotgun (WGS) entry which is preliminary data.</text>
</comment>
<dbReference type="Pfam" id="PF00190">
    <property type="entry name" value="Cupin_1"/>
    <property type="match status" value="1"/>
</dbReference>
<feature type="disulfide bond" evidence="10">
    <location>
        <begin position="32"/>
        <end position="47"/>
    </location>
</feature>
<dbReference type="PANTHER" id="PTHR31238">
    <property type="entry name" value="GERMIN-LIKE PROTEIN SUBFAMILY 3 MEMBER 3"/>
    <property type="match status" value="1"/>
</dbReference>
<dbReference type="SUPFAM" id="SSF51182">
    <property type="entry name" value="RmlC-like cupins"/>
    <property type="match status" value="1"/>
</dbReference>
<reference evidence="13 14" key="1">
    <citation type="journal article" date="2022" name="Cell">
        <title>Repeat-based holocentromeres influence genome architecture and karyotype evolution.</title>
        <authorList>
            <person name="Hofstatter P.G."/>
            <person name="Thangavel G."/>
            <person name="Lux T."/>
            <person name="Neumann P."/>
            <person name="Vondrak T."/>
            <person name="Novak P."/>
            <person name="Zhang M."/>
            <person name="Costa L."/>
            <person name="Castellani M."/>
            <person name="Scott A."/>
            <person name="Toegelov H."/>
            <person name="Fuchs J."/>
            <person name="Mata-Sucre Y."/>
            <person name="Dias Y."/>
            <person name="Vanzela A.L.L."/>
            <person name="Huettel B."/>
            <person name="Almeida C.C.S."/>
            <person name="Simkova H."/>
            <person name="Souza G."/>
            <person name="Pedrosa-Harand A."/>
            <person name="Macas J."/>
            <person name="Mayer K.F.X."/>
            <person name="Houben A."/>
            <person name="Marques A."/>
        </authorList>
    </citation>
    <scope>NUCLEOTIDE SEQUENCE [LARGE SCALE GENOMIC DNA]</scope>
    <source>
        <strain evidence="13">RhyTen1mFocal</strain>
    </source>
</reference>
<dbReference type="GO" id="GO:0030145">
    <property type="term" value="F:manganese ion binding"/>
    <property type="evidence" value="ECO:0007669"/>
    <property type="project" value="UniProtKB-UniRule"/>
</dbReference>
<keyword evidence="4 11" id="KW-0964">Secreted</keyword>
<keyword evidence="11" id="KW-0732">Signal</keyword>
<evidence type="ECO:0000256" key="6">
    <source>
        <dbReference type="ARBA" id="ARBA00023157"/>
    </source>
</evidence>
<dbReference type="PROSITE" id="PS00725">
    <property type="entry name" value="GERMIN"/>
    <property type="match status" value="1"/>
</dbReference>
<keyword evidence="7 8" id="KW-0464">Manganese</keyword>
<feature type="signal peptide" evidence="11">
    <location>
        <begin position="1"/>
        <end position="22"/>
    </location>
</feature>
<dbReference type="InterPro" id="IPR014710">
    <property type="entry name" value="RmlC-like_jellyroll"/>
</dbReference>
<evidence type="ECO:0000313" key="13">
    <source>
        <dbReference type="EMBL" id="KAJ3697347.1"/>
    </source>
</evidence>
<keyword evidence="14" id="KW-1185">Reference proteome</keyword>
<dbReference type="SMART" id="SM00835">
    <property type="entry name" value="Cupin_1"/>
    <property type="match status" value="1"/>
</dbReference>
<dbReference type="Gene3D" id="2.60.120.10">
    <property type="entry name" value="Jelly Rolls"/>
    <property type="match status" value="1"/>
</dbReference>